<accession>A0AAE1D9W7</accession>
<reference evidence="1" key="1">
    <citation type="journal article" date="2023" name="G3 (Bethesda)">
        <title>A reference genome for the long-term kleptoplast-retaining sea slug Elysia crispata morphotype clarki.</title>
        <authorList>
            <person name="Eastman K.E."/>
            <person name="Pendleton A.L."/>
            <person name="Shaikh M.A."/>
            <person name="Suttiyut T."/>
            <person name="Ogas R."/>
            <person name="Tomko P."/>
            <person name="Gavelis G."/>
            <person name="Widhalm J.R."/>
            <person name="Wisecaver J.H."/>
        </authorList>
    </citation>
    <scope>NUCLEOTIDE SEQUENCE</scope>
    <source>
        <strain evidence="1">ECLA1</strain>
    </source>
</reference>
<organism evidence="1 2">
    <name type="scientific">Elysia crispata</name>
    <name type="common">lettuce slug</name>
    <dbReference type="NCBI Taxonomy" id="231223"/>
    <lineage>
        <taxon>Eukaryota</taxon>
        <taxon>Metazoa</taxon>
        <taxon>Spiralia</taxon>
        <taxon>Lophotrochozoa</taxon>
        <taxon>Mollusca</taxon>
        <taxon>Gastropoda</taxon>
        <taxon>Heterobranchia</taxon>
        <taxon>Euthyneura</taxon>
        <taxon>Panpulmonata</taxon>
        <taxon>Sacoglossa</taxon>
        <taxon>Placobranchoidea</taxon>
        <taxon>Plakobranchidae</taxon>
        <taxon>Elysia</taxon>
    </lineage>
</organism>
<name>A0AAE1D9W7_9GAST</name>
<evidence type="ECO:0000313" key="2">
    <source>
        <dbReference type="Proteomes" id="UP001283361"/>
    </source>
</evidence>
<dbReference type="Proteomes" id="UP001283361">
    <property type="component" value="Unassembled WGS sequence"/>
</dbReference>
<evidence type="ECO:0000313" key="1">
    <source>
        <dbReference type="EMBL" id="KAK3762736.1"/>
    </source>
</evidence>
<keyword evidence="2" id="KW-1185">Reference proteome</keyword>
<dbReference type="AlphaFoldDB" id="A0AAE1D9W7"/>
<protein>
    <submittedName>
        <fullName evidence="1">Uncharacterized protein</fullName>
    </submittedName>
</protein>
<gene>
    <name evidence="1" type="ORF">RRG08_006761</name>
</gene>
<proteinExistence type="predicted"/>
<comment type="caution">
    <text evidence="1">The sequence shown here is derived from an EMBL/GenBank/DDBJ whole genome shotgun (WGS) entry which is preliminary data.</text>
</comment>
<sequence length="110" mass="12364">MSYPTNPVFIMSASRAQWELQENHLVSMLLVQTIFGIKVKSLDNEWPSAVTILSSAYFEAKISLSFVHRPSGRHARGSREIIVTVSRQHQDLRVEGWRGADPMTPGCVLP</sequence>
<dbReference type="EMBL" id="JAWDGP010004659">
    <property type="protein sequence ID" value="KAK3762736.1"/>
    <property type="molecule type" value="Genomic_DNA"/>
</dbReference>